<keyword evidence="2" id="KW-1185">Reference proteome</keyword>
<dbReference type="Proteomes" id="UP000277204">
    <property type="component" value="Unassembled WGS sequence"/>
</dbReference>
<accession>A0A183MJP8</accession>
<protein>
    <submittedName>
        <fullName evidence="1">Uncharacterized protein</fullName>
    </submittedName>
</protein>
<evidence type="ECO:0000313" key="2">
    <source>
        <dbReference type="Proteomes" id="UP000277204"/>
    </source>
</evidence>
<organism evidence="1 2">
    <name type="scientific">Schistosoma margrebowiei</name>
    <dbReference type="NCBI Taxonomy" id="48269"/>
    <lineage>
        <taxon>Eukaryota</taxon>
        <taxon>Metazoa</taxon>
        <taxon>Spiralia</taxon>
        <taxon>Lophotrochozoa</taxon>
        <taxon>Platyhelminthes</taxon>
        <taxon>Trematoda</taxon>
        <taxon>Digenea</taxon>
        <taxon>Strigeidida</taxon>
        <taxon>Schistosomatoidea</taxon>
        <taxon>Schistosomatidae</taxon>
        <taxon>Schistosoma</taxon>
    </lineage>
</organism>
<sequence>MYDDISSIHHNTGRFVTLKKKLTINDSNDYIQWNRDFRVYIYSQRIFDIAMSMFQAPSIT</sequence>
<name>A0A183MJP8_9TREM</name>
<dbReference type="AlphaFoldDB" id="A0A183MJP8"/>
<gene>
    <name evidence="1" type="ORF">SMRZ_LOCUS16273</name>
</gene>
<dbReference type="EMBL" id="UZAI01017101">
    <property type="protein sequence ID" value="VDP20489.1"/>
    <property type="molecule type" value="Genomic_DNA"/>
</dbReference>
<reference evidence="1 2" key="1">
    <citation type="submission" date="2018-11" db="EMBL/GenBank/DDBJ databases">
        <authorList>
            <consortium name="Pathogen Informatics"/>
        </authorList>
    </citation>
    <scope>NUCLEOTIDE SEQUENCE [LARGE SCALE GENOMIC DNA]</scope>
    <source>
        <strain evidence="1 2">Zambia</strain>
    </source>
</reference>
<evidence type="ECO:0000313" key="1">
    <source>
        <dbReference type="EMBL" id="VDP20489.1"/>
    </source>
</evidence>
<proteinExistence type="predicted"/>